<evidence type="ECO:0000256" key="4">
    <source>
        <dbReference type="ARBA" id="ARBA00022737"/>
    </source>
</evidence>
<feature type="transmembrane region" description="Helical" evidence="7">
    <location>
        <begin position="157"/>
        <end position="176"/>
    </location>
</feature>
<feature type="transmembrane region" description="Helical" evidence="7">
    <location>
        <begin position="80"/>
        <end position="99"/>
    </location>
</feature>
<evidence type="ECO:0000256" key="5">
    <source>
        <dbReference type="ARBA" id="ARBA00022989"/>
    </source>
</evidence>
<dbReference type="GO" id="GO:0005774">
    <property type="term" value="C:vacuolar membrane"/>
    <property type="evidence" value="ECO:0007669"/>
    <property type="project" value="TreeGrafter"/>
</dbReference>
<comment type="caution">
    <text evidence="8">The sequence shown here is derived from an EMBL/GenBank/DDBJ whole genome shotgun (WGS) entry which is preliminary data.</text>
</comment>
<dbReference type="PANTHER" id="PTHR13131">
    <property type="entry name" value="CYSTINOSIN"/>
    <property type="match status" value="1"/>
</dbReference>
<keyword evidence="9" id="KW-1185">Reference proteome</keyword>
<keyword evidence="3 7" id="KW-0812">Transmembrane</keyword>
<feature type="transmembrane region" description="Helical" evidence="7">
    <location>
        <begin position="6"/>
        <end position="27"/>
    </location>
</feature>
<name>A0AAD2D1J8_EUPCR</name>
<reference evidence="8" key="1">
    <citation type="submission" date="2023-07" db="EMBL/GenBank/DDBJ databases">
        <authorList>
            <consortium name="AG Swart"/>
            <person name="Singh M."/>
            <person name="Singh A."/>
            <person name="Seah K."/>
            <person name="Emmerich C."/>
        </authorList>
    </citation>
    <scope>NUCLEOTIDE SEQUENCE</scope>
    <source>
        <strain evidence="8">DP1</strain>
    </source>
</reference>
<dbReference type="GO" id="GO:0015184">
    <property type="term" value="F:L-cystine transmembrane transporter activity"/>
    <property type="evidence" value="ECO:0007669"/>
    <property type="project" value="TreeGrafter"/>
</dbReference>
<organism evidence="8 9">
    <name type="scientific">Euplotes crassus</name>
    <dbReference type="NCBI Taxonomy" id="5936"/>
    <lineage>
        <taxon>Eukaryota</taxon>
        <taxon>Sar</taxon>
        <taxon>Alveolata</taxon>
        <taxon>Ciliophora</taxon>
        <taxon>Intramacronucleata</taxon>
        <taxon>Spirotrichea</taxon>
        <taxon>Hypotrichia</taxon>
        <taxon>Euplotida</taxon>
        <taxon>Euplotidae</taxon>
        <taxon>Moneuplotes</taxon>
    </lineage>
</organism>
<evidence type="ECO:0000256" key="2">
    <source>
        <dbReference type="ARBA" id="ARBA00022448"/>
    </source>
</evidence>
<feature type="transmembrane region" description="Helical" evidence="7">
    <location>
        <begin position="231"/>
        <end position="255"/>
    </location>
</feature>
<proteinExistence type="predicted"/>
<evidence type="ECO:0000313" key="8">
    <source>
        <dbReference type="EMBL" id="CAI2376790.1"/>
    </source>
</evidence>
<keyword evidence="4" id="KW-0677">Repeat</keyword>
<dbReference type="GO" id="GO:0012505">
    <property type="term" value="C:endomembrane system"/>
    <property type="evidence" value="ECO:0007669"/>
    <property type="project" value="UniProtKB-SubCell"/>
</dbReference>
<comment type="subcellular location">
    <subcellularLocation>
        <location evidence="1">Endomembrane system</location>
        <topology evidence="1">Multi-pass membrane protein</topology>
    </subcellularLocation>
</comment>
<evidence type="ECO:0000256" key="6">
    <source>
        <dbReference type="ARBA" id="ARBA00023136"/>
    </source>
</evidence>
<dbReference type="InterPro" id="IPR005282">
    <property type="entry name" value="LC_transporter"/>
</dbReference>
<feature type="transmembrane region" description="Helical" evidence="7">
    <location>
        <begin position="39"/>
        <end position="60"/>
    </location>
</feature>
<keyword evidence="5 7" id="KW-1133">Transmembrane helix</keyword>
<dbReference type="InterPro" id="IPR006603">
    <property type="entry name" value="PQ-loop_rpt"/>
</dbReference>
<dbReference type="SMART" id="SM00679">
    <property type="entry name" value="CTNS"/>
    <property type="match status" value="2"/>
</dbReference>
<evidence type="ECO:0000313" key="9">
    <source>
        <dbReference type="Proteomes" id="UP001295684"/>
    </source>
</evidence>
<dbReference type="Pfam" id="PF04193">
    <property type="entry name" value="PQ-loop"/>
    <property type="match status" value="2"/>
</dbReference>
<protein>
    <submittedName>
        <fullName evidence="8">Uncharacterized protein</fullName>
    </submittedName>
</protein>
<evidence type="ECO:0000256" key="3">
    <source>
        <dbReference type="ARBA" id="ARBA00022692"/>
    </source>
</evidence>
<feature type="transmembrane region" description="Helical" evidence="7">
    <location>
        <begin position="111"/>
        <end position="137"/>
    </location>
</feature>
<dbReference type="PANTHER" id="PTHR13131:SF5">
    <property type="entry name" value="CYSTINOSIN"/>
    <property type="match status" value="1"/>
</dbReference>
<dbReference type="Gene3D" id="1.20.1280.290">
    <property type="match status" value="2"/>
</dbReference>
<dbReference type="Proteomes" id="UP001295684">
    <property type="component" value="Unassembled WGS sequence"/>
</dbReference>
<keyword evidence="6 7" id="KW-0472">Membrane</keyword>
<feature type="transmembrane region" description="Helical" evidence="7">
    <location>
        <begin position="188"/>
        <end position="211"/>
    </location>
</feature>
<dbReference type="AlphaFoldDB" id="A0AAD2D1J8"/>
<gene>
    <name evidence="8" type="ORF">ECRASSUSDP1_LOCUS18167</name>
</gene>
<keyword evidence="2" id="KW-0813">Transport</keyword>
<evidence type="ECO:0000256" key="1">
    <source>
        <dbReference type="ARBA" id="ARBA00004127"/>
    </source>
</evidence>
<evidence type="ECO:0000256" key="7">
    <source>
        <dbReference type="SAM" id="Phobius"/>
    </source>
</evidence>
<accession>A0AAD2D1J8</accession>
<dbReference type="EMBL" id="CAMPGE010018371">
    <property type="protein sequence ID" value="CAI2376790.1"/>
    <property type="molecule type" value="Genomic_DNA"/>
</dbReference>
<sequence>MGDYFLLEILSGIVGWMYFVLWSLTFYPQASLNWSKKSVAGFSIDFAILNVSGYMFYSLFNWGGYIYSGLGTGIVQTNDLFFSVHGLLLASAHLSQVFIYKRGHQKHFKRWSLITLAILWGCVSLVFLLEGIILQYHPSHSFLGISKIPIDLNTLRMAGYGKAVITFLKYCPQIYLNWRRKSTEGYSIMNVLCDFSGGVLSLFQLVIDMIFNGLTKGEWSLLGSNTSAFNFIKFLLGIITIIFNIIFIIQHYLLYPSKRNDPLTLELISSTDRRMVK</sequence>